<name>A0ABV0JEM0_9CYAN</name>
<keyword evidence="5" id="KW-1185">Reference proteome</keyword>
<dbReference type="InterPro" id="IPR009057">
    <property type="entry name" value="Homeodomain-like_sf"/>
</dbReference>
<dbReference type="InterPro" id="IPR018060">
    <property type="entry name" value="HTH_AraC"/>
</dbReference>
<protein>
    <submittedName>
        <fullName evidence="4">AraC family transcriptional regulator</fullName>
    </submittedName>
</protein>
<dbReference type="PROSITE" id="PS01124">
    <property type="entry name" value="HTH_ARAC_FAMILY_2"/>
    <property type="match status" value="1"/>
</dbReference>
<dbReference type="Proteomes" id="UP001464891">
    <property type="component" value="Unassembled WGS sequence"/>
</dbReference>
<evidence type="ECO:0000313" key="4">
    <source>
        <dbReference type="EMBL" id="MEP0820232.1"/>
    </source>
</evidence>
<organism evidence="4 5">
    <name type="scientific">Trichocoleus desertorum GB2-A4</name>
    <dbReference type="NCBI Taxonomy" id="2933944"/>
    <lineage>
        <taxon>Bacteria</taxon>
        <taxon>Bacillati</taxon>
        <taxon>Cyanobacteriota</taxon>
        <taxon>Cyanophyceae</taxon>
        <taxon>Leptolyngbyales</taxon>
        <taxon>Trichocoleusaceae</taxon>
        <taxon>Trichocoleus</taxon>
    </lineage>
</organism>
<dbReference type="Pfam" id="PF00165">
    <property type="entry name" value="HTH_AraC"/>
    <property type="match status" value="1"/>
</dbReference>
<keyword evidence="2" id="KW-0804">Transcription</keyword>
<sequence length="39" mass="4464">MLRTGYANADIALQVGFSSQNHLNQQFKRRTGMTPKQVR</sequence>
<evidence type="ECO:0000259" key="3">
    <source>
        <dbReference type="PROSITE" id="PS01124"/>
    </source>
</evidence>
<keyword evidence="1" id="KW-0805">Transcription regulation</keyword>
<dbReference type="RefSeq" id="WP_348252574.1">
    <property type="nucleotide sequence ID" value="NZ_JAMPKM010000023.1"/>
</dbReference>
<evidence type="ECO:0000256" key="1">
    <source>
        <dbReference type="ARBA" id="ARBA00023015"/>
    </source>
</evidence>
<dbReference type="SUPFAM" id="SSF46689">
    <property type="entry name" value="Homeodomain-like"/>
    <property type="match status" value="1"/>
</dbReference>
<evidence type="ECO:0000313" key="5">
    <source>
        <dbReference type="Proteomes" id="UP001464891"/>
    </source>
</evidence>
<proteinExistence type="predicted"/>
<evidence type="ECO:0000256" key="2">
    <source>
        <dbReference type="ARBA" id="ARBA00023163"/>
    </source>
</evidence>
<comment type="caution">
    <text evidence="4">The sequence shown here is derived from an EMBL/GenBank/DDBJ whole genome shotgun (WGS) entry which is preliminary data.</text>
</comment>
<accession>A0ABV0JEM0</accession>
<dbReference type="EMBL" id="JAMPKM010000023">
    <property type="protein sequence ID" value="MEP0820232.1"/>
    <property type="molecule type" value="Genomic_DNA"/>
</dbReference>
<dbReference type="Gene3D" id="1.10.10.60">
    <property type="entry name" value="Homeodomain-like"/>
    <property type="match status" value="1"/>
</dbReference>
<reference evidence="4 5" key="1">
    <citation type="submission" date="2022-04" db="EMBL/GenBank/DDBJ databases">
        <title>Positive selection, recombination, and allopatry shape intraspecific diversity of widespread and dominant cyanobacteria.</title>
        <authorList>
            <person name="Wei J."/>
            <person name="Shu W."/>
            <person name="Hu C."/>
        </authorList>
    </citation>
    <scope>NUCLEOTIDE SEQUENCE [LARGE SCALE GENOMIC DNA]</scope>
    <source>
        <strain evidence="4 5">GB2-A4</strain>
    </source>
</reference>
<feature type="domain" description="HTH araC/xylS-type" evidence="3">
    <location>
        <begin position="1"/>
        <end position="39"/>
    </location>
</feature>
<gene>
    <name evidence="4" type="ORF">NC998_24325</name>
</gene>